<evidence type="ECO:0000313" key="2">
    <source>
        <dbReference type="EMBL" id="KAJ3141392.1"/>
    </source>
</evidence>
<dbReference type="InterPro" id="IPR011990">
    <property type="entry name" value="TPR-like_helical_dom_sf"/>
</dbReference>
<gene>
    <name evidence="2" type="primary">TTC14</name>
    <name evidence="2" type="ORF">HK100_007428</name>
</gene>
<evidence type="ECO:0000313" key="3">
    <source>
        <dbReference type="Proteomes" id="UP001211907"/>
    </source>
</evidence>
<proteinExistence type="predicted"/>
<feature type="compositionally biased region" description="Polar residues" evidence="1">
    <location>
        <begin position="327"/>
        <end position="336"/>
    </location>
</feature>
<reference evidence="2" key="1">
    <citation type="submission" date="2020-05" db="EMBL/GenBank/DDBJ databases">
        <title>Phylogenomic resolution of chytrid fungi.</title>
        <authorList>
            <person name="Stajich J.E."/>
            <person name="Amses K."/>
            <person name="Simmons R."/>
            <person name="Seto K."/>
            <person name="Myers J."/>
            <person name="Bonds A."/>
            <person name="Quandt C.A."/>
            <person name="Barry K."/>
            <person name="Liu P."/>
            <person name="Grigoriev I."/>
            <person name="Longcore J.E."/>
            <person name="James T.Y."/>
        </authorList>
    </citation>
    <scope>NUCLEOTIDE SEQUENCE</scope>
    <source>
        <strain evidence="2">JEL0513</strain>
    </source>
</reference>
<feature type="region of interest" description="Disordered" evidence="1">
    <location>
        <begin position="265"/>
        <end position="336"/>
    </location>
</feature>
<name>A0AAD5XMK3_9FUNG</name>
<sequence length="336" mass="37383">MNAKVDEWIKKAQHQRITAESFLNQKESPTNLDNEPRYPIGQFEIRTIAATTMFGNPDFIDHWAHEAHIDPNAATSLDNYSSDVTAAIIKQTSKVVEGISLSQEKRLDAAILKYSRALEIDPDCVDAFVARGAAWVLHIIILSYANQLKLDKAIADHTTALKIQPFHVNARIYLNKCVARLKEIEDEKQSAVEGEFLMPIDYQSNRRNNKIPLTKNNASIYAATPQNSVIPSSTANPLSARSTSSTLLSSSNAVVEVYDFVHDGIEDTVEPPPPPPSQDSTTKHNKKRKKDSKKSKKSRSKEDKKKKKSSGSKKRKHAESDSDDQINDSGSSVSEK</sequence>
<keyword evidence="3" id="KW-1185">Reference proteome</keyword>
<protein>
    <submittedName>
        <fullName evidence="2">Tetratricopeptide repeat protein 14</fullName>
    </submittedName>
</protein>
<dbReference type="PANTHER" id="PTHR23184">
    <property type="entry name" value="TETRATRICOPEPTIDE REPEAT PROTEIN 14"/>
    <property type="match status" value="1"/>
</dbReference>
<dbReference type="EMBL" id="JADGJH010000035">
    <property type="protein sequence ID" value="KAJ3141392.1"/>
    <property type="molecule type" value="Genomic_DNA"/>
</dbReference>
<comment type="caution">
    <text evidence="2">The sequence shown here is derived from an EMBL/GenBank/DDBJ whole genome shotgun (WGS) entry which is preliminary data.</text>
</comment>
<accession>A0AAD5XMK3</accession>
<dbReference type="AlphaFoldDB" id="A0AAD5XMK3"/>
<feature type="compositionally biased region" description="Basic residues" evidence="1">
    <location>
        <begin position="283"/>
        <end position="317"/>
    </location>
</feature>
<organism evidence="2 3">
    <name type="scientific">Physocladia obscura</name>
    <dbReference type="NCBI Taxonomy" id="109957"/>
    <lineage>
        <taxon>Eukaryota</taxon>
        <taxon>Fungi</taxon>
        <taxon>Fungi incertae sedis</taxon>
        <taxon>Chytridiomycota</taxon>
        <taxon>Chytridiomycota incertae sedis</taxon>
        <taxon>Chytridiomycetes</taxon>
        <taxon>Chytridiales</taxon>
        <taxon>Chytriomycetaceae</taxon>
        <taxon>Physocladia</taxon>
    </lineage>
</organism>
<dbReference type="Proteomes" id="UP001211907">
    <property type="component" value="Unassembled WGS sequence"/>
</dbReference>
<dbReference type="Gene3D" id="1.25.40.10">
    <property type="entry name" value="Tetratricopeptide repeat domain"/>
    <property type="match status" value="1"/>
</dbReference>
<dbReference type="SUPFAM" id="SSF48452">
    <property type="entry name" value="TPR-like"/>
    <property type="match status" value="1"/>
</dbReference>
<evidence type="ECO:0000256" key="1">
    <source>
        <dbReference type="SAM" id="MobiDB-lite"/>
    </source>
</evidence>
<dbReference type="InterPro" id="IPR039190">
    <property type="entry name" value="TTC14"/>
</dbReference>
<dbReference type="PANTHER" id="PTHR23184:SF9">
    <property type="entry name" value="TETRATRICOPEPTIDE REPEAT PROTEIN 14"/>
    <property type="match status" value="1"/>
</dbReference>